<feature type="compositionally biased region" description="Basic and acidic residues" evidence="1">
    <location>
        <begin position="911"/>
        <end position="923"/>
    </location>
</feature>
<feature type="compositionally biased region" description="Polar residues" evidence="1">
    <location>
        <begin position="1193"/>
        <end position="1202"/>
    </location>
</feature>
<feature type="region of interest" description="Disordered" evidence="1">
    <location>
        <begin position="1081"/>
        <end position="1357"/>
    </location>
</feature>
<feature type="compositionally biased region" description="Low complexity" evidence="1">
    <location>
        <begin position="1249"/>
        <end position="1260"/>
    </location>
</feature>
<feature type="region of interest" description="Disordered" evidence="1">
    <location>
        <begin position="1372"/>
        <end position="1399"/>
    </location>
</feature>
<evidence type="ECO:0000313" key="2">
    <source>
        <dbReference type="EnsemblPlants" id="OB04G23800.1"/>
    </source>
</evidence>
<feature type="compositionally biased region" description="Basic and acidic residues" evidence="1">
    <location>
        <begin position="1036"/>
        <end position="1059"/>
    </location>
</feature>
<feature type="compositionally biased region" description="Basic residues" evidence="1">
    <location>
        <begin position="1111"/>
        <end position="1121"/>
    </location>
</feature>
<dbReference type="Gramene" id="OB04G23800.1">
    <property type="protein sequence ID" value="OB04G23800.1"/>
    <property type="gene ID" value="OB04G23800"/>
</dbReference>
<feature type="region of interest" description="Disordered" evidence="1">
    <location>
        <begin position="167"/>
        <end position="211"/>
    </location>
</feature>
<evidence type="ECO:0000256" key="1">
    <source>
        <dbReference type="SAM" id="MobiDB-lite"/>
    </source>
</evidence>
<keyword evidence="3" id="KW-1185">Reference proteome</keyword>
<dbReference type="EnsemblPlants" id="OB04G23800.1">
    <property type="protein sequence ID" value="OB04G23800.1"/>
    <property type="gene ID" value="OB04G23800"/>
</dbReference>
<feature type="compositionally biased region" description="Basic residues" evidence="1">
    <location>
        <begin position="544"/>
        <end position="553"/>
    </location>
</feature>
<feature type="compositionally biased region" description="Polar residues" evidence="1">
    <location>
        <begin position="598"/>
        <end position="607"/>
    </location>
</feature>
<feature type="compositionally biased region" description="Polar residues" evidence="1">
    <location>
        <begin position="1097"/>
        <end position="1106"/>
    </location>
</feature>
<feature type="compositionally biased region" description="Polar residues" evidence="1">
    <location>
        <begin position="518"/>
        <end position="543"/>
    </location>
</feature>
<organism evidence="2">
    <name type="scientific">Oryza brachyantha</name>
    <name type="common">malo sina</name>
    <dbReference type="NCBI Taxonomy" id="4533"/>
    <lineage>
        <taxon>Eukaryota</taxon>
        <taxon>Viridiplantae</taxon>
        <taxon>Streptophyta</taxon>
        <taxon>Embryophyta</taxon>
        <taxon>Tracheophyta</taxon>
        <taxon>Spermatophyta</taxon>
        <taxon>Magnoliopsida</taxon>
        <taxon>Liliopsida</taxon>
        <taxon>Poales</taxon>
        <taxon>Poaceae</taxon>
        <taxon>BOP clade</taxon>
        <taxon>Oryzoideae</taxon>
        <taxon>Oryzeae</taxon>
        <taxon>Oryzinae</taxon>
        <taxon>Oryza</taxon>
    </lineage>
</organism>
<feature type="compositionally biased region" description="Low complexity" evidence="1">
    <location>
        <begin position="1318"/>
        <end position="1337"/>
    </location>
</feature>
<name>J3LZ05_ORYBR</name>
<evidence type="ECO:0000313" key="3">
    <source>
        <dbReference type="Proteomes" id="UP000006038"/>
    </source>
</evidence>
<feature type="region of interest" description="Disordered" evidence="1">
    <location>
        <begin position="597"/>
        <end position="644"/>
    </location>
</feature>
<feature type="compositionally biased region" description="Basic and acidic residues" evidence="1">
    <location>
        <begin position="1157"/>
        <end position="1166"/>
    </location>
</feature>
<feature type="region of interest" description="Disordered" evidence="1">
    <location>
        <begin position="498"/>
        <end position="556"/>
    </location>
</feature>
<reference evidence="2" key="2">
    <citation type="submission" date="2013-04" db="UniProtKB">
        <authorList>
            <consortium name="EnsemblPlants"/>
        </authorList>
    </citation>
    <scope>IDENTIFICATION</scope>
</reference>
<proteinExistence type="predicted"/>
<dbReference type="OMA" id="KDPTMGD"/>
<dbReference type="HOGENOM" id="CLU_261868_0_0_1"/>
<feature type="compositionally biased region" description="Basic and acidic residues" evidence="1">
    <location>
        <begin position="1203"/>
        <end position="1214"/>
    </location>
</feature>
<feature type="compositionally biased region" description="Basic residues" evidence="1">
    <location>
        <begin position="892"/>
        <end position="901"/>
    </location>
</feature>
<feature type="compositionally biased region" description="Polar residues" evidence="1">
    <location>
        <begin position="196"/>
        <end position="206"/>
    </location>
</feature>
<dbReference type="Proteomes" id="UP000006038">
    <property type="component" value="Chromosome 4"/>
</dbReference>
<feature type="region of interest" description="Disordered" evidence="1">
    <location>
        <begin position="1021"/>
        <end position="1068"/>
    </location>
</feature>
<accession>J3LZ05</accession>
<feature type="compositionally biased region" description="Polar residues" evidence="1">
    <location>
        <begin position="1167"/>
        <end position="1176"/>
    </location>
</feature>
<protein>
    <submittedName>
        <fullName evidence="2">Uncharacterized protein</fullName>
    </submittedName>
</protein>
<sequence>MAASPPHVRSDCGEAPVSLFIDTDLGTRFALLVAADSTVRDLKSMVAAEHAVTFPDIGTVAVKSFQVLIHGFCWMHPALLILQCALLAKVRRKGALYHLSDLMTIRSAFAKIKTGCFLHVNMTVAVTDTLCTSSMEDGKRSNEGFPGVEVDFDKDVHKIPASISKNANGLPGLEDSSIAGMEKKRKRRQPEVSREVVSTQEMTKPSTGAMEVPGTIGQVLLHKSNQELQGDDPCKVELTSRNNSGGQGTKHIQLMSDAQETTDQGIGDPVHNEYKDLTTGDMVYSSEVVAGAEKSTQGRCDEGVVETSKMQKANTSKSILENIQSAGLISQRKKRRKAKNPVDMVSLDIADQCGTKHVQLMSDAQATPDVVADQEIDDLVHKKYKDPNIGDMVNSSVIVASAEKSTKGRHDEGVVETSKMEKVITSKSIEKKRKKGKKVSSVGVESLDIAGEKDQYGTKHVQLVSDAQVTTDPVADQGIDDLVHKEYKDPAMGDMVSSSEAFAGAGECTKPRRDESGVETSTFEKPSTSKIILEKTQSAGHTSQQKKHKKAKKVSSIDIGSLEVAGEKDECSRYGENLVKSGKFATQGKIVNDPLDQQILSNVQSEDPNIIENPCGDGRQKKKKKKTKHQSESSKGADLTHDVTKSSGLITNEISIHASPLDPKQIMPATTGQGTVSHKKKSDVSLDVAAAKAIDEVLADLRSTDNITEDLDEHQLTGQEHQVSNVLGVHGNTLGKGGLSAVLPPKYPAVIQSDASASSPSHNKDKGNQLKVLPTVHESSHFSGVPEESANAELRKSVSLRPSDNTSDYNNISTENVVLQDDDKNKTTKRLRKKISLKHVPTDNGKTIQSLDEQVNQVATENLNRENASKADLVRGGSVTDGPAFTVEKIQKKSKSSKIHTPKVQQGNHSTHFEDSKSTKDSQGKCISYIGESETHNKETAEGTPTQSPAVQEDATALRASTPNTRKGRKKSSKTELQSQSSALEHGSDVDLMNFKAECVTVSPEKSVVAVEPNGKINFLDHFSPSGADDPYVSAESKENNKEETVREVEDESNKRKPDMQSQIVGSAKLNDLLESHLHIEKTKPTNYFPGDVGVPSDSTENMDITNGNGKKGKEKKRKRKSDLLKSVPQKVDPNSDHKDINSGVHDLPFSVAQEGGMEHDSKENNNDVIWNSSILTRDPKDTTFDSSLVKKLNQSNVGSDNQGHECMDKEQRKYRSQTKPHTESKNADGLINGRADPNSKSIKNLVKSFSMSPPASSDSTQGTPSTGRFRLAVRKVPRKRYEQTNGKSKKYKGTATIFNAASSDGSDDELRTVSAKAAIETSDDSSTSADSGISSAAHDESGEPDDDGNASLSQKSLKGKLDIGSILRGSSSYKAAKQKQAEQLDDTEVPDSQPVDIF</sequence>
<dbReference type="eggNOG" id="ENOG502S6HJ">
    <property type="taxonomic scope" value="Eukaryota"/>
</dbReference>
<feature type="region of interest" description="Disordered" evidence="1">
    <location>
        <begin position="890"/>
        <end position="985"/>
    </location>
</feature>
<reference evidence="2" key="1">
    <citation type="journal article" date="2013" name="Nat. Commun.">
        <title>Whole-genome sequencing of Oryza brachyantha reveals mechanisms underlying Oryza genome evolution.</title>
        <authorList>
            <person name="Chen J."/>
            <person name="Huang Q."/>
            <person name="Gao D."/>
            <person name="Wang J."/>
            <person name="Lang Y."/>
            <person name="Liu T."/>
            <person name="Li B."/>
            <person name="Bai Z."/>
            <person name="Luis Goicoechea J."/>
            <person name="Liang C."/>
            <person name="Chen C."/>
            <person name="Zhang W."/>
            <person name="Sun S."/>
            <person name="Liao Y."/>
            <person name="Zhang X."/>
            <person name="Yang L."/>
            <person name="Song C."/>
            <person name="Wang M."/>
            <person name="Shi J."/>
            <person name="Liu G."/>
            <person name="Liu J."/>
            <person name="Zhou H."/>
            <person name="Zhou W."/>
            <person name="Yu Q."/>
            <person name="An N."/>
            <person name="Chen Y."/>
            <person name="Cai Q."/>
            <person name="Wang B."/>
            <person name="Liu B."/>
            <person name="Min J."/>
            <person name="Huang Y."/>
            <person name="Wu H."/>
            <person name="Li Z."/>
            <person name="Zhang Y."/>
            <person name="Yin Y."/>
            <person name="Song W."/>
            <person name="Jiang J."/>
            <person name="Jackson S.A."/>
            <person name="Wing R.A."/>
            <person name="Wang J."/>
            <person name="Chen M."/>
        </authorList>
    </citation>
    <scope>NUCLEOTIDE SEQUENCE [LARGE SCALE GENOMIC DNA]</scope>
    <source>
        <strain evidence="2">cv. IRGC 101232</strain>
    </source>
</reference>